<dbReference type="EMBL" id="CP001365">
    <property type="protein sequence ID" value="ACM56078.1"/>
    <property type="molecule type" value="Genomic_DNA"/>
</dbReference>
<proteinExistence type="predicted"/>
<protein>
    <recommendedName>
        <fullName evidence="3">DUF1102 domain-containing protein</fullName>
    </recommendedName>
</protein>
<accession>B9LT13</accession>
<dbReference type="GeneID" id="7400356"/>
<dbReference type="PROSITE" id="PS51318">
    <property type="entry name" value="TAT"/>
    <property type="match status" value="1"/>
</dbReference>
<name>B9LT13_HALLT</name>
<dbReference type="HOGENOM" id="CLU_111444_1_0_2"/>
<evidence type="ECO:0000313" key="2">
    <source>
        <dbReference type="Proteomes" id="UP000000740"/>
    </source>
</evidence>
<dbReference type="eggNOG" id="arCOG02696">
    <property type="taxonomic scope" value="Archaea"/>
</dbReference>
<dbReference type="Proteomes" id="UP000000740">
    <property type="component" value="Chromosome 1"/>
</dbReference>
<reference evidence="1 2" key="1">
    <citation type="journal article" date="2016" name="Stand. Genomic Sci.">
        <title>Complete genome sequence of the Antarctic Halorubrum lacusprofundi type strain ACAM 34.</title>
        <authorList>
            <person name="Anderson I.J."/>
            <person name="DasSarma P."/>
            <person name="Lucas S."/>
            <person name="Copeland A."/>
            <person name="Lapidus A."/>
            <person name="Del Rio T.G."/>
            <person name="Tice H."/>
            <person name="Dalin E."/>
            <person name="Bruce D.C."/>
            <person name="Goodwin L."/>
            <person name="Pitluck S."/>
            <person name="Sims D."/>
            <person name="Brettin T.S."/>
            <person name="Detter J.C."/>
            <person name="Han C.S."/>
            <person name="Larimer F."/>
            <person name="Hauser L."/>
            <person name="Land M."/>
            <person name="Ivanova N."/>
            <person name="Richardson P."/>
            <person name="Cavicchioli R."/>
            <person name="DasSarma S."/>
            <person name="Woese C.R."/>
            <person name="Kyrpides N.C."/>
        </authorList>
    </citation>
    <scope>NUCLEOTIDE SEQUENCE [LARGE SCALE GENOMIC DNA]</scope>
    <source>
        <strain evidence="2">ATCC 49239 / DSM 5036 / JCM 8891 / ACAM 34</strain>
    </source>
</reference>
<evidence type="ECO:0000313" key="1">
    <source>
        <dbReference type="EMBL" id="ACM56078.1"/>
    </source>
</evidence>
<dbReference type="AlphaFoldDB" id="B9LT13"/>
<dbReference type="RefSeq" id="WP_012659713.1">
    <property type="nucleotide sequence ID" value="NC_012029.1"/>
</dbReference>
<sequence>MANRRKFIAGLGALATGSAAAVGTGAFTSVSAERSVTIDTADDAYAFLRLNERGGGERSEIDGGTLVFNIPGDDESGYPSENPTDPEGLGTDSVYRFGEDAAHDEAGLFAIRNQGTQPVNVYSTQETTEGVPSVTMYNVDTGNLLTESSPSSQLGVGSAPLVCGLEIDTHGVPIRDEEYDVDLTINAVATGDD</sequence>
<organism evidence="1 2">
    <name type="scientific">Halorubrum lacusprofundi (strain ATCC 49239 / DSM 5036 / JCM 8891 / ACAM 34)</name>
    <dbReference type="NCBI Taxonomy" id="416348"/>
    <lineage>
        <taxon>Archaea</taxon>
        <taxon>Methanobacteriati</taxon>
        <taxon>Methanobacteriota</taxon>
        <taxon>Stenosarchaea group</taxon>
        <taxon>Halobacteria</taxon>
        <taxon>Halobacteriales</taxon>
        <taxon>Haloferacaceae</taxon>
        <taxon>Halorubrum</taxon>
    </lineage>
</organism>
<dbReference type="KEGG" id="hla:Hlac_0476"/>
<evidence type="ECO:0008006" key="3">
    <source>
        <dbReference type="Google" id="ProtNLM"/>
    </source>
</evidence>
<keyword evidence="2" id="KW-1185">Reference proteome</keyword>
<gene>
    <name evidence="1" type="ordered locus">Hlac_0476</name>
</gene>
<dbReference type="InterPro" id="IPR006311">
    <property type="entry name" value="TAT_signal"/>
</dbReference>